<dbReference type="GO" id="GO:0003352">
    <property type="term" value="P:regulation of cilium movement"/>
    <property type="evidence" value="ECO:0007669"/>
    <property type="project" value="TreeGrafter"/>
</dbReference>
<evidence type="ECO:0000313" key="3">
    <source>
        <dbReference type="EMBL" id="VUZ41545.1"/>
    </source>
</evidence>
<feature type="non-terminal residue" evidence="3">
    <location>
        <position position="126"/>
    </location>
</feature>
<dbReference type="AlphaFoldDB" id="A0A564Y2J2"/>
<dbReference type="PANTHER" id="PTHR21625">
    <property type="entry name" value="NYD-SP28 PROTEIN"/>
    <property type="match status" value="1"/>
</dbReference>
<reference evidence="3 4" key="1">
    <citation type="submission" date="2019-07" db="EMBL/GenBank/DDBJ databases">
        <authorList>
            <person name="Jastrzebski P J."/>
            <person name="Paukszto L."/>
            <person name="Jastrzebski P J."/>
        </authorList>
    </citation>
    <scope>NUCLEOTIDE SEQUENCE [LARGE SCALE GENOMIC DNA]</scope>
    <source>
        <strain evidence="3 4">WMS-il1</strain>
    </source>
</reference>
<feature type="non-terminal residue" evidence="3">
    <location>
        <position position="1"/>
    </location>
</feature>
<dbReference type="GO" id="GO:0070286">
    <property type="term" value="P:axonemal dynein complex assembly"/>
    <property type="evidence" value="ECO:0007669"/>
    <property type="project" value="InterPro"/>
</dbReference>
<evidence type="ECO:0000256" key="1">
    <source>
        <dbReference type="ARBA" id="ARBA00023054"/>
    </source>
</evidence>
<dbReference type="InterPro" id="IPR039505">
    <property type="entry name" value="DRC1/2_N"/>
</dbReference>
<dbReference type="InterPro" id="IPR039750">
    <property type="entry name" value="DRC1/DRC2"/>
</dbReference>
<sequence>KGPSVDSENYEERIIARRNRIAERVASQQPGYFDEKVSSGDLEDDTLTEAQVTESIRHIANLCQNGNDFITNIRVACDARESLRRTEEEKLDQERGAKFEANQNATEKLFDEIQGKWKVADYTKEP</sequence>
<proteinExistence type="predicted"/>
<evidence type="ECO:0000313" key="4">
    <source>
        <dbReference type="Proteomes" id="UP000321570"/>
    </source>
</evidence>
<dbReference type="EMBL" id="CABIJS010000066">
    <property type="protein sequence ID" value="VUZ41545.1"/>
    <property type="molecule type" value="Genomic_DNA"/>
</dbReference>
<dbReference type="Pfam" id="PF14772">
    <property type="entry name" value="NYD-SP28"/>
    <property type="match status" value="1"/>
</dbReference>
<dbReference type="GO" id="GO:0005858">
    <property type="term" value="C:axonemal dynein complex"/>
    <property type="evidence" value="ECO:0007669"/>
    <property type="project" value="InterPro"/>
</dbReference>
<keyword evidence="1" id="KW-0175">Coiled coil</keyword>
<dbReference type="Proteomes" id="UP000321570">
    <property type="component" value="Unassembled WGS sequence"/>
</dbReference>
<name>A0A564Y2J2_HYMDI</name>
<accession>A0A564Y2J2</accession>
<organism evidence="3 4">
    <name type="scientific">Hymenolepis diminuta</name>
    <name type="common">Rat tapeworm</name>
    <dbReference type="NCBI Taxonomy" id="6216"/>
    <lineage>
        <taxon>Eukaryota</taxon>
        <taxon>Metazoa</taxon>
        <taxon>Spiralia</taxon>
        <taxon>Lophotrochozoa</taxon>
        <taxon>Platyhelminthes</taxon>
        <taxon>Cestoda</taxon>
        <taxon>Eucestoda</taxon>
        <taxon>Cyclophyllidea</taxon>
        <taxon>Hymenolepididae</taxon>
        <taxon>Hymenolepis</taxon>
    </lineage>
</organism>
<gene>
    <name evidence="3" type="ORF">WMSIL1_LOCUS2561</name>
</gene>
<dbReference type="PANTHER" id="PTHR21625:SF1">
    <property type="entry name" value="DYNEIN REGULATORY COMPLEX PROTEIN 1"/>
    <property type="match status" value="1"/>
</dbReference>
<dbReference type="GO" id="GO:0060285">
    <property type="term" value="P:cilium-dependent cell motility"/>
    <property type="evidence" value="ECO:0007669"/>
    <property type="project" value="TreeGrafter"/>
</dbReference>
<protein>
    <recommendedName>
        <fullName evidence="2">Dynein regulatory complex protein 1/2 N-terminal domain-containing protein</fullName>
    </recommendedName>
</protein>
<evidence type="ECO:0000259" key="2">
    <source>
        <dbReference type="Pfam" id="PF14772"/>
    </source>
</evidence>
<feature type="domain" description="Dynein regulatory complex protein 1/2 N-terminal" evidence="2">
    <location>
        <begin position="75"/>
        <end position="121"/>
    </location>
</feature>
<keyword evidence="4" id="KW-1185">Reference proteome</keyword>